<reference evidence="3" key="1">
    <citation type="submission" date="2022-11" db="UniProtKB">
        <authorList>
            <consortium name="WormBaseParasite"/>
        </authorList>
    </citation>
    <scope>IDENTIFICATION</scope>
</reference>
<keyword evidence="2" id="KW-1185">Reference proteome</keyword>
<proteinExistence type="predicted"/>
<sequence length="80" mass="8880">MTPLATRTWIDREIPQRLGAEDEECMEGSDRPGGFAVELASSTPLLLHLFLLNLALVGQIKCQIRKLASTVHPLFVLTSY</sequence>
<accession>A0A915Q814</accession>
<keyword evidence="1" id="KW-1133">Transmembrane helix</keyword>
<protein>
    <submittedName>
        <fullName evidence="3">Uncharacterized protein</fullName>
    </submittedName>
</protein>
<evidence type="ECO:0000256" key="1">
    <source>
        <dbReference type="SAM" id="Phobius"/>
    </source>
</evidence>
<organism evidence="2 3">
    <name type="scientific">Setaria digitata</name>
    <dbReference type="NCBI Taxonomy" id="48799"/>
    <lineage>
        <taxon>Eukaryota</taxon>
        <taxon>Metazoa</taxon>
        <taxon>Ecdysozoa</taxon>
        <taxon>Nematoda</taxon>
        <taxon>Chromadorea</taxon>
        <taxon>Rhabditida</taxon>
        <taxon>Spirurina</taxon>
        <taxon>Spiruromorpha</taxon>
        <taxon>Filarioidea</taxon>
        <taxon>Setariidae</taxon>
        <taxon>Setaria</taxon>
    </lineage>
</organism>
<keyword evidence="1" id="KW-0472">Membrane</keyword>
<dbReference type="Proteomes" id="UP000887581">
    <property type="component" value="Unplaced"/>
</dbReference>
<keyword evidence="1" id="KW-0812">Transmembrane</keyword>
<evidence type="ECO:0000313" key="2">
    <source>
        <dbReference type="Proteomes" id="UP000887581"/>
    </source>
</evidence>
<evidence type="ECO:0000313" key="3">
    <source>
        <dbReference type="WBParaSite" id="sdigi.contig9.g1060.t1"/>
    </source>
</evidence>
<dbReference type="AlphaFoldDB" id="A0A915Q814"/>
<feature type="transmembrane region" description="Helical" evidence="1">
    <location>
        <begin position="39"/>
        <end position="57"/>
    </location>
</feature>
<name>A0A915Q814_9BILA</name>
<dbReference type="WBParaSite" id="sdigi.contig9.g1060.t1">
    <property type="protein sequence ID" value="sdigi.contig9.g1060.t1"/>
    <property type="gene ID" value="sdigi.contig9.g1060"/>
</dbReference>